<comment type="subcellular location">
    <subcellularLocation>
        <location evidence="1">Endomembrane system</location>
        <topology evidence="1">Multi-pass membrane protein</topology>
    </subcellularLocation>
</comment>
<feature type="transmembrane region" description="Helical" evidence="5">
    <location>
        <begin position="43"/>
        <end position="62"/>
    </location>
</feature>
<evidence type="ECO:0000256" key="5">
    <source>
        <dbReference type="SAM" id="Phobius"/>
    </source>
</evidence>
<keyword evidence="2 5" id="KW-0812">Transmembrane</keyword>
<reference evidence="6" key="1">
    <citation type="submission" date="2018-05" db="EMBL/GenBank/DDBJ databases">
        <authorList>
            <person name="Lanie J.A."/>
            <person name="Ng W.-L."/>
            <person name="Kazmierczak K.M."/>
            <person name="Andrzejewski T.M."/>
            <person name="Davidsen T.M."/>
            <person name="Wayne K.J."/>
            <person name="Tettelin H."/>
            <person name="Glass J.I."/>
            <person name="Rusch D."/>
            <person name="Podicherti R."/>
            <person name="Tsui H.-C.T."/>
            <person name="Winkler M.E."/>
        </authorList>
    </citation>
    <scope>NUCLEOTIDE SEQUENCE</scope>
</reference>
<dbReference type="GO" id="GO:0012505">
    <property type="term" value="C:endomembrane system"/>
    <property type="evidence" value="ECO:0007669"/>
    <property type="project" value="UniProtKB-SubCell"/>
</dbReference>
<evidence type="ECO:0000256" key="3">
    <source>
        <dbReference type="ARBA" id="ARBA00022989"/>
    </source>
</evidence>
<sequence length="206" mass="24005">MGLIIINNFARYRLLFSKIILCLFIVILIFSDRGNLKDPLLEISIDFIGFFLILIGGFGRIWSSLYIEGKKTIKLAHTGPYSILRNPLYVFSLIMLIGYCCGIKSIILSIILISTYIILYVPTILYEEKKLLEKHGTEFQNYLDTTPRFFPRFSSLQKSNGSIEISTRNIERVLIEIMGFIFFYGTIKLIDIFHYLDYIETYFFLP</sequence>
<gene>
    <name evidence="6" type="ORF">METZ01_LOCUS299227</name>
</gene>
<proteinExistence type="predicted"/>
<feature type="transmembrane region" description="Helical" evidence="5">
    <location>
        <begin position="173"/>
        <end position="196"/>
    </location>
</feature>
<keyword evidence="3 5" id="KW-1133">Transmembrane helix</keyword>
<dbReference type="Pfam" id="PF04191">
    <property type="entry name" value="PEMT"/>
    <property type="match status" value="1"/>
</dbReference>
<organism evidence="6">
    <name type="scientific">marine metagenome</name>
    <dbReference type="NCBI Taxonomy" id="408172"/>
    <lineage>
        <taxon>unclassified sequences</taxon>
        <taxon>metagenomes</taxon>
        <taxon>ecological metagenomes</taxon>
    </lineage>
</organism>
<name>A0A382MBL7_9ZZZZ</name>
<accession>A0A382MBL7</accession>
<feature type="transmembrane region" description="Helical" evidence="5">
    <location>
        <begin position="83"/>
        <end position="99"/>
    </location>
</feature>
<protein>
    <recommendedName>
        <fullName evidence="7">Steroid 5-alpha reductase C-terminal domain-containing protein</fullName>
    </recommendedName>
</protein>
<dbReference type="EMBL" id="UINC01092629">
    <property type="protein sequence ID" value="SVC46373.1"/>
    <property type="molecule type" value="Genomic_DNA"/>
</dbReference>
<evidence type="ECO:0000256" key="4">
    <source>
        <dbReference type="ARBA" id="ARBA00023136"/>
    </source>
</evidence>
<keyword evidence="4 5" id="KW-0472">Membrane</keyword>
<feature type="transmembrane region" description="Helical" evidence="5">
    <location>
        <begin position="105"/>
        <end position="126"/>
    </location>
</feature>
<evidence type="ECO:0008006" key="7">
    <source>
        <dbReference type="Google" id="ProtNLM"/>
    </source>
</evidence>
<evidence type="ECO:0000256" key="1">
    <source>
        <dbReference type="ARBA" id="ARBA00004127"/>
    </source>
</evidence>
<dbReference type="AlphaFoldDB" id="A0A382MBL7"/>
<evidence type="ECO:0000256" key="2">
    <source>
        <dbReference type="ARBA" id="ARBA00022692"/>
    </source>
</evidence>
<dbReference type="Gene3D" id="1.20.120.1630">
    <property type="match status" value="1"/>
</dbReference>
<evidence type="ECO:0000313" key="6">
    <source>
        <dbReference type="EMBL" id="SVC46373.1"/>
    </source>
</evidence>
<dbReference type="InterPro" id="IPR007318">
    <property type="entry name" value="Phopholipid_MeTrfase"/>
</dbReference>
<feature type="transmembrane region" description="Helical" evidence="5">
    <location>
        <begin position="12"/>
        <end position="31"/>
    </location>
</feature>